<comment type="caution">
    <text evidence="6">The sequence shown here is derived from an EMBL/GenBank/DDBJ whole genome shotgun (WGS) entry which is preliminary data.</text>
</comment>
<evidence type="ECO:0000256" key="5">
    <source>
        <dbReference type="RuleBase" id="RU362059"/>
    </source>
</evidence>
<dbReference type="FunFam" id="3.40.50.2000:FF:000050">
    <property type="entry name" value="UDP-glucuronosyltransferase"/>
    <property type="match status" value="1"/>
</dbReference>
<feature type="transmembrane region" description="Helical" evidence="5">
    <location>
        <begin position="465"/>
        <end position="492"/>
    </location>
</feature>
<sequence length="513" mass="59086">MQCIQLSTGAKILGIFPFHAKSHSFVASAFLRELASRGHDVTVISHNPQTEKIDNYTDVYVKTTMMDVINKQGVSQNLFEIQNVGLLTRMFFLFRNNQRTCDLMLQEEQIQKLIHARNLHFDLLIVEAFFNECFLGFVHKFKAPLIQLCAFGGAHWIGDWVGNPNPYAYVPDPFLSYNDKMNFWERMINTLMGTAWRLGRKYYYLPGQDAIMRKYFNDSDDLPSVAAIEYTTSLVLLNHHFSISYPRPLMPNMVQVGGMHVRPPKKLPQDLEKFLDDASDGVIYFSMGSNLKSSDLPDYKRDALLQAFSELKQQVLWKWETDSLPRQPKNVRVGRWFPQADILAHPNLRLFITHGGLLSTQEALNRGVPVVGIPVFGDQTLNMAWAQHAGYGVMLSLRNITKESVSWAVKEVLENDRYRENAQRLSRIYRDQPLTPLEQAVYWTEYVIRHKGAPHLRSAALDLAWYQYFLLDVIAVLALAMGPIVLIVFMILRGVLRRIWGVKKICKERNKQD</sequence>
<dbReference type="GO" id="GO:0016020">
    <property type="term" value="C:membrane"/>
    <property type="evidence" value="ECO:0007669"/>
    <property type="project" value="UniProtKB-SubCell"/>
</dbReference>
<keyword evidence="5" id="KW-0812">Transmembrane</keyword>
<dbReference type="PANTHER" id="PTHR48043">
    <property type="entry name" value="EG:EG0003.4 PROTEIN-RELATED"/>
    <property type="match status" value="1"/>
</dbReference>
<keyword evidence="5" id="KW-0472">Membrane</keyword>
<evidence type="ECO:0000313" key="6">
    <source>
        <dbReference type="EMBL" id="GFG37196.1"/>
    </source>
</evidence>
<dbReference type="AlphaFoldDB" id="A0A6L2PXD4"/>
<dbReference type="InterPro" id="IPR035595">
    <property type="entry name" value="UDP_glycos_trans_CS"/>
</dbReference>
<keyword evidence="7" id="KW-1185">Reference proteome</keyword>
<organism evidence="6 7">
    <name type="scientific">Coptotermes formosanus</name>
    <name type="common">Formosan subterranean termite</name>
    <dbReference type="NCBI Taxonomy" id="36987"/>
    <lineage>
        <taxon>Eukaryota</taxon>
        <taxon>Metazoa</taxon>
        <taxon>Ecdysozoa</taxon>
        <taxon>Arthropoda</taxon>
        <taxon>Hexapoda</taxon>
        <taxon>Insecta</taxon>
        <taxon>Pterygota</taxon>
        <taxon>Neoptera</taxon>
        <taxon>Polyneoptera</taxon>
        <taxon>Dictyoptera</taxon>
        <taxon>Blattodea</taxon>
        <taxon>Blattoidea</taxon>
        <taxon>Termitoidae</taxon>
        <taxon>Rhinotermitidae</taxon>
        <taxon>Coptotermes</taxon>
    </lineage>
</organism>
<dbReference type="CDD" id="cd03784">
    <property type="entry name" value="GT1_Gtf-like"/>
    <property type="match status" value="1"/>
</dbReference>
<dbReference type="PANTHER" id="PTHR48043:SF159">
    <property type="entry name" value="EG:EG0003.4 PROTEIN-RELATED"/>
    <property type="match status" value="1"/>
</dbReference>
<dbReference type="InterPro" id="IPR050271">
    <property type="entry name" value="UDP-glycosyltransferase"/>
</dbReference>
<dbReference type="GO" id="GO:0015020">
    <property type="term" value="F:glucuronosyltransferase activity"/>
    <property type="evidence" value="ECO:0007669"/>
    <property type="project" value="UniProtKB-EC"/>
</dbReference>
<dbReference type="EMBL" id="BLKM01012604">
    <property type="protein sequence ID" value="GFG37196.1"/>
    <property type="molecule type" value="Genomic_DNA"/>
</dbReference>
<keyword evidence="2 4" id="KW-0328">Glycosyltransferase</keyword>
<name>A0A6L2PXD4_COPFO</name>
<proteinExistence type="inferred from homology"/>
<evidence type="ECO:0000256" key="4">
    <source>
        <dbReference type="RuleBase" id="RU003718"/>
    </source>
</evidence>
<evidence type="ECO:0000313" key="7">
    <source>
        <dbReference type="Proteomes" id="UP000502823"/>
    </source>
</evidence>
<evidence type="ECO:0000256" key="3">
    <source>
        <dbReference type="ARBA" id="ARBA00022679"/>
    </source>
</evidence>
<accession>A0A6L2PXD4</accession>
<dbReference type="FunCoup" id="A0A6L2PXD4">
    <property type="interactions" value="212"/>
</dbReference>
<evidence type="ECO:0000256" key="2">
    <source>
        <dbReference type="ARBA" id="ARBA00022676"/>
    </source>
</evidence>
<keyword evidence="3 4" id="KW-0808">Transferase</keyword>
<dbReference type="EC" id="2.4.1.17" evidence="5"/>
<dbReference type="SUPFAM" id="SSF53756">
    <property type="entry name" value="UDP-Glycosyltransferase/glycogen phosphorylase"/>
    <property type="match status" value="1"/>
</dbReference>
<dbReference type="Pfam" id="PF00201">
    <property type="entry name" value="UDPGT"/>
    <property type="match status" value="1"/>
</dbReference>
<dbReference type="Gene3D" id="3.40.50.2000">
    <property type="entry name" value="Glycogen Phosphorylase B"/>
    <property type="match status" value="2"/>
</dbReference>
<dbReference type="InParanoid" id="A0A6L2PXD4"/>
<dbReference type="InterPro" id="IPR002213">
    <property type="entry name" value="UDP_glucos_trans"/>
</dbReference>
<comment type="subcellular location">
    <subcellularLocation>
        <location evidence="5">Membrane</location>
        <topology evidence="5">Single-pass membrane protein</topology>
    </subcellularLocation>
</comment>
<keyword evidence="5" id="KW-1133">Transmembrane helix</keyword>
<reference evidence="7" key="1">
    <citation type="submission" date="2020-01" db="EMBL/GenBank/DDBJ databases">
        <title>Draft genome sequence of the Termite Coptotermes fromosanus.</title>
        <authorList>
            <person name="Itakura S."/>
            <person name="Yosikawa Y."/>
            <person name="Umezawa K."/>
        </authorList>
    </citation>
    <scope>NUCLEOTIDE SEQUENCE [LARGE SCALE GENOMIC DNA]</scope>
</reference>
<gene>
    <name evidence="6" type="ORF">Cfor_00643</name>
</gene>
<protein>
    <recommendedName>
        <fullName evidence="5">UDP-glucuronosyltransferase</fullName>
        <ecNumber evidence="5">2.4.1.17</ecNumber>
    </recommendedName>
</protein>
<comment type="similarity">
    <text evidence="1 4">Belongs to the UDP-glycosyltransferase family.</text>
</comment>
<dbReference type="Proteomes" id="UP000502823">
    <property type="component" value="Unassembled WGS sequence"/>
</dbReference>
<comment type="catalytic activity">
    <reaction evidence="5">
        <text>glucuronate acceptor + UDP-alpha-D-glucuronate = acceptor beta-D-glucuronoside + UDP + H(+)</text>
        <dbReference type="Rhea" id="RHEA:21032"/>
        <dbReference type="ChEBI" id="CHEBI:15378"/>
        <dbReference type="ChEBI" id="CHEBI:58052"/>
        <dbReference type="ChEBI" id="CHEBI:58223"/>
        <dbReference type="ChEBI" id="CHEBI:132367"/>
        <dbReference type="ChEBI" id="CHEBI:132368"/>
        <dbReference type="EC" id="2.4.1.17"/>
    </reaction>
</comment>
<dbReference type="PROSITE" id="PS00375">
    <property type="entry name" value="UDPGT"/>
    <property type="match status" value="1"/>
</dbReference>
<dbReference type="OrthoDB" id="5835829at2759"/>
<evidence type="ECO:0000256" key="1">
    <source>
        <dbReference type="ARBA" id="ARBA00009995"/>
    </source>
</evidence>